<protein>
    <submittedName>
        <fullName evidence="1">Uncharacterized protein</fullName>
    </submittedName>
</protein>
<keyword evidence="2" id="KW-1185">Reference proteome</keyword>
<reference evidence="1 2" key="1">
    <citation type="journal article" date="2016" name="Mol. Biol. Evol.">
        <title>Comparative Genomics of Early-Diverging Mushroom-Forming Fungi Provides Insights into the Origins of Lignocellulose Decay Capabilities.</title>
        <authorList>
            <person name="Nagy L.G."/>
            <person name="Riley R."/>
            <person name="Tritt A."/>
            <person name="Adam C."/>
            <person name="Daum C."/>
            <person name="Floudas D."/>
            <person name="Sun H."/>
            <person name="Yadav J.S."/>
            <person name="Pangilinan J."/>
            <person name="Larsson K.H."/>
            <person name="Matsuura K."/>
            <person name="Barry K."/>
            <person name="Labutti K."/>
            <person name="Kuo R."/>
            <person name="Ohm R.A."/>
            <person name="Bhattacharya S.S."/>
            <person name="Shirouzu T."/>
            <person name="Yoshinaga Y."/>
            <person name="Martin F.M."/>
            <person name="Grigoriev I.V."/>
            <person name="Hibbett D.S."/>
        </authorList>
    </citation>
    <scope>NUCLEOTIDE SEQUENCE [LARGE SCALE GENOMIC DNA]</scope>
    <source>
        <strain evidence="1 2">CBS 109695</strain>
    </source>
</reference>
<dbReference type="Proteomes" id="UP000076532">
    <property type="component" value="Unassembled WGS sequence"/>
</dbReference>
<evidence type="ECO:0000313" key="2">
    <source>
        <dbReference type="Proteomes" id="UP000076532"/>
    </source>
</evidence>
<name>A0A166GZX6_9AGAM</name>
<gene>
    <name evidence="1" type="ORF">FIBSPDRAFT_863801</name>
</gene>
<feature type="non-terminal residue" evidence="1">
    <location>
        <position position="1"/>
    </location>
</feature>
<dbReference type="EMBL" id="KV417573">
    <property type="protein sequence ID" value="KZP18338.1"/>
    <property type="molecule type" value="Genomic_DNA"/>
</dbReference>
<accession>A0A166GZX6</accession>
<proteinExistence type="predicted"/>
<sequence>ILFILTIQYEGSTLLSDPFDFDYAFTSSAASGWQPFNASRAPVLLVPGEHPAQPTLSQAFFTPQCADLWVSKGELCAALLQKSSNSGGEALKLSVMHTWVNGSDARLKHARQRANREVLSRITGRVGTIHGNANRHF</sequence>
<dbReference type="OrthoDB" id="263283at2759"/>
<dbReference type="AlphaFoldDB" id="A0A166GZX6"/>
<feature type="non-terminal residue" evidence="1">
    <location>
        <position position="137"/>
    </location>
</feature>
<evidence type="ECO:0000313" key="1">
    <source>
        <dbReference type="EMBL" id="KZP18338.1"/>
    </source>
</evidence>
<organism evidence="1 2">
    <name type="scientific">Athelia psychrophila</name>
    <dbReference type="NCBI Taxonomy" id="1759441"/>
    <lineage>
        <taxon>Eukaryota</taxon>
        <taxon>Fungi</taxon>
        <taxon>Dikarya</taxon>
        <taxon>Basidiomycota</taxon>
        <taxon>Agaricomycotina</taxon>
        <taxon>Agaricomycetes</taxon>
        <taxon>Agaricomycetidae</taxon>
        <taxon>Atheliales</taxon>
        <taxon>Atheliaceae</taxon>
        <taxon>Athelia</taxon>
    </lineage>
</organism>